<evidence type="ECO:0000256" key="1">
    <source>
        <dbReference type="SAM" id="MobiDB-lite"/>
    </source>
</evidence>
<name>A0A5E8C100_9ASCO</name>
<feature type="compositionally biased region" description="Low complexity" evidence="1">
    <location>
        <begin position="130"/>
        <end position="139"/>
    </location>
</feature>
<evidence type="ECO:0000313" key="2">
    <source>
        <dbReference type="EMBL" id="VVT54785.1"/>
    </source>
</evidence>
<evidence type="ECO:0000313" key="3">
    <source>
        <dbReference type="Proteomes" id="UP000398389"/>
    </source>
</evidence>
<dbReference type="OrthoDB" id="2537432at2759"/>
<dbReference type="EMBL" id="CABVLU010000003">
    <property type="protein sequence ID" value="VVT54785.1"/>
    <property type="molecule type" value="Genomic_DNA"/>
</dbReference>
<dbReference type="Proteomes" id="UP000398389">
    <property type="component" value="Unassembled WGS sequence"/>
</dbReference>
<gene>
    <name evidence="2" type="ORF">SAPINGB_P004261</name>
</gene>
<dbReference type="Pfam" id="PF12223">
    <property type="entry name" value="DUF3602"/>
    <property type="match status" value="1"/>
</dbReference>
<feature type="region of interest" description="Disordered" evidence="1">
    <location>
        <begin position="71"/>
        <end position="145"/>
    </location>
</feature>
<feature type="region of interest" description="Disordered" evidence="1">
    <location>
        <begin position="1"/>
        <end position="55"/>
    </location>
</feature>
<organism evidence="2 3">
    <name type="scientific">Magnusiomyces paraingens</name>
    <dbReference type="NCBI Taxonomy" id="2606893"/>
    <lineage>
        <taxon>Eukaryota</taxon>
        <taxon>Fungi</taxon>
        <taxon>Dikarya</taxon>
        <taxon>Ascomycota</taxon>
        <taxon>Saccharomycotina</taxon>
        <taxon>Dipodascomycetes</taxon>
        <taxon>Dipodascales</taxon>
        <taxon>Dipodascaceae</taxon>
        <taxon>Magnusiomyces</taxon>
    </lineage>
</organism>
<dbReference type="InterPro" id="IPR022024">
    <property type="entry name" value="DUF3602"/>
</dbReference>
<proteinExistence type="predicted"/>
<feature type="compositionally biased region" description="Gly residues" evidence="1">
    <location>
        <begin position="1"/>
        <end position="10"/>
    </location>
</feature>
<feature type="compositionally biased region" description="Polar residues" evidence="1">
    <location>
        <begin position="33"/>
        <end position="42"/>
    </location>
</feature>
<dbReference type="InterPro" id="IPR053203">
    <property type="entry name" value="Cisplatin_resist-associated"/>
</dbReference>
<protein>
    <submittedName>
        <fullName evidence="2">Uncharacterized protein</fullName>
    </submittedName>
</protein>
<dbReference type="GeneID" id="43583076"/>
<dbReference type="PANTHER" id="PTHR34693">
    <property type="entry name" value="PROTEIN PAR32"/>
    <property type="match status" value="1"/>
</dbReference>
<keyword evidence="3" id="KW-1185">Reference proteome</keyword>
<accession>A0A5E8C100</accession>
<reference evidence="2 3" key="1">
    <citation type="submission" date="2019-09" db="EMBL/GenBank/DDBJ databases">
        <authorList>
            <person name="Brejova B."/>
        </authorList>
    </citation>
    <scope>NUCLEOTIDE SEQUENCE [LARGE SCALE GENOMIC DNA]</scope>
</reference>
<dbReference type="PANTHER" id="PTHR34693:SF1">
    <property type="entry name" value="PROTEIN PAR32"/>
    <property type="match status" value="1"/>
</dbReference>
<sequence>MVLTGRGGFGNFSSSSSAQSPVLEPSQPPPVQSFKSASQPVSTGRGGYGNTIPISKISTLTPNEYLAELQRSVDATPATVSVGRGGSGNIRPPTDTTEGRHTNASISPILAPGSSPRHAPASSPLVPVQSNSSHLSTSSLKPLDG</sequence>
<dbReference type="AlphaFoldDB" id="A0A5E8C100"/>
<dbReference type="RefSeq" id="XP_031854867.1">
    <property type="nucleotide sequence ID" value="XM_031998976.1"/>
</dbReference>